<organism evidence="2 3">
    <name type="scientific">Immersiella caudata</name>
    <dbReference type="NCBI Taxonomy" id="314043"/>
    <lineage>
        <taxon>Eukaryota</taxon>
        <taxon>Fungi</taxon>
        <taxon>Dikarya</taxon>
        <taxon>Ascomycota</taxon>
        <taxon>Pezizomycotina</taxon>
        <taxon>Sordariomycetes</taxon>
        <taxon>Sordariomycetidae</taxon>
        <taxon>Sordariales</taxon>
        <taxon>Lasiosphaeriaceae</taxon>
        <taxon>Immersiella</taxon>
    </lineage>
</organism>
<dbReference type="PANTHER" id="PTHR10622">
    <property type="entry name" value="HET DOMAIN-CONTAINING PROTEIN"/>
    <property type="match status" value="1"/>
</dbReference>
<evidence type="ECO:0000259" key="1">
    <source>
        <dbReference type="Pfam" id="PF06985"/>
    </source>
</evidence>
<evidence type="ECO:0000313" key="2">
    <source>
        <dbReference type="EMBL" id="KAK0627345.1"/>
    </source>
</evidence>
<name>A0AA39X5U3_9PEZI</name>
<dbReference type="EMBL" id="JAULSU010000002">
    <property type="protein sequence ID" value="KAK0627345.1"/>
    <property type="molecule type" value="Genomic_DNA"/>
</dbReference>
<accession>A0AA39X5U3</accession>
<feature type="non-terminal residue" evidence="2">
    <location>
        <position position="301"/>
    </location>
</feature>
<dbReference type="Proteomes" id="UP001175000">
    <property type="component" value="Unassembled WGS sequence"/>
</dbReference>
<gene>
    <name evidence="2" type="ORF">B0T14DRAFT_414033</name>
</gene>
<dbReference type="PANTHER" id="PTHR10622:SF10">
    <property type="entry name" value="HET DOMAIN-CONTAINING PROTEIN"/>
    <property type="match status" value="1"/>
</dbReference>
<dbReference type="AlphaFoldDB" id="A0AA39X5U3"/>
<protein>
    <submittedName>
        <fullName evidence="2">Heterokaryon incompatibility protein-domain-containing protein</fullName>
    </submittedName>
</protein>
<dbReference type="Pfam" id="PF06985">
    <property type="entry name" value="HET"/>
    <property type="match status" value="1"/>
</dbReference>
<comment type="caution">
    <text evidence="2">The sequence shown here is derived from an EMBL/GenBank/DDBJ whole genome shotgun (WGS) entry which is preliminary data.</text>
</comment>
<proteinExistence type="predicted"/>
<sequence length="301" mass="34036">MRLLDVNSLRLKLFTEAQTPRYAILSHVWGREEVTFADIHDLAKAHRMRGFDKIELSCIQARRDGLDYIWIDTCCIDKSSSSELSEAINTMFRWYQQAAVCYAYLCTTSTLSVPRVGADTYDDAVLENSPWFRRGWTLQELIAPKRVEFHGARWLYLGNKHALCERLSRITRIPQLLLRDSRALLSYSIAQRMSWAAGRSTTRIEDKAYSLLGIVGVNMPLLYGEGGNAFIRLQEEIIKISTDDSILAWSGRYSRDDLRLSMLAPDPAAFGPAANVVPLSGHGSSSYAITNRGLEIRLPLL</sequence>
<feature type="domain" description="Heterokaryon incompatibility" evidence="1">
    <location>
        <begin position="22"/>
        <end position="109"/>
    </location>
</feature>
<evidence type="ECO:0000313" key="3">
    <source>
        <dbReference type="Proteomes" id="UP001175000"/>
    </source>
</evidence>
<keyword evidence="3" id="KW-1185">Reference proteome</keyword>
<reference evidence="2" key="1">
    <citation type="submission" date="2023-06" db="EMBL/GenBank/DDBJ databases">
        <title>Genome-scale phylogeny and comparative genomics of the fungal order Sordariales.</title>
        <authorList>
            <consortium name="Lawrence Berkeley National Laboratory"/>
            <person name="Hensen N."/>
            <person name="Bonometti L."/>
            <person name="Westerberg I."/>
            <person name="Brannstrom I.O."/>
            <person name="Guillou S."/>
            <person name="Cros-Aarteil S."/>
            <person name="Calhoun S."/>
            <person name="Haridas S."/>
            <person name="Kuo A."/>
            <person name="Mondo S."/>
            <person name="Pangilinan J."/>
            <person name="Riley R."/>
            <person name="Labutti K."/>
            <person name="Andreopoulos B."/>
            <person name="Lipzen A."/>
            <person name="Chen C."/>
            <person name="Yanf M."/>
            <person name="Daum C."/>
            <person name="Ng V."/>
            <person name="Clum A."/>
            <person name="Steindorff A."/>
            <person name="Ohm R."/>
            <person name="Martin F."/>
            <person name="Silar P."/>
            <person name="Natvig D."/>
            <person name="Lalanne C."/>
            <person name="Gautier V."/>
            <person name="Ament-Velasquez S.L."/>
            <person name="Kruys A."/>
            <person name="Hutchinson M.I."/>
            <person name="Powell A.J."/>
            <person name="Barry K."/>
            <person name="Miller A.N."/>
            <person name="Grigoriev I.V."/>
            <person name="Debuchy R."/>
            <person name="Gladieux P."/>
            <person name="Thoren M.H."/>
            <person name="Johannesson H."/>
        </authorList>
    </citation>
    <scope>NUCLEOTIDE SEQUENCE</scope>
    <source>
        <strain evidence="2">CBS 606.72</strain>
    </source>
</reference>
<dbReference type="InterPro" id="IPR010730">
    <property type="entry name" value="HET"/>
</dbReference>